<gene>
    <name evidence="5" type="ORF">FOZG_17149</name>
</gene>
<proteinExistence type="predicted"/>
<dbReference type="Proteomes" id="UP000030766">
    <property type="component" value="Unassembled WGS sequence"/>
</dbReference>
<dbReference type="GO" id="GO:0000981">
    <property type="term" value="F:DNA-binding transcription factor activity, RNA polymerase II-specific"/>
    <property type="evidence" value="ECO:0007669"/>
    <property type="project" value="InterPro"/>
</dbReference>
<dbReference type="HOGENOM" id="CLU_126704_1_0_1"/>
<organism evidence="5">
    <name type="scientific">Fusarium oxysporum Fo47</name>
    <dbReference type="NCBI Taxonomy" id="660027"/>
    <lineage>
        <taxon>Eukaryota</taxon>
        <taxon>Fungi</taxon>
        <taxon>Dikarya</taxon>
        <taxon>Ascomycota</taxon>
        <taxon>Pezizomycotina</taxon>
        <taxon>Sordariomycetes</taxon>
        <taxon>Hypocreomycetidae</taxon>
        <taxon>Hypocreales</taxon>
        <taxon>Nectriaceae</taxon>
        <taxon>Fusarium</taxon>
        <taxon>Fusarium oxysporum species complex</taxon>
    </lineage>
</organism>
<evidence type="ECO:0000256" key="2">
    <source>
        <dbReference type="SAM" id="Coils"/>
    </source>
</evidence>
<dbReference type="SUPFAM" id="SSF57701">
    <property type="entry name" value="Zn2/Cys6 DNA-binding domain"/>
    <property type="match status" value="1"/>
</dbReference>
<evidence type="ECO:0000256" key="3">
    <source>
        <dbReference type="SAM" id="MobiDB-lite"/>
    </source>
</evidence>
<dbReference type="PANTHER" id="PTHR47256">
    <property type="entry name" value="ZN(II)2CYS6 TRANSCRIPTION FACTOR (EUROFUNG)-RELATED"/>
    <property type="match status" value="1"/>
</dbReference>
<dbReference type="Pfam" id="PF00172">
    <property type="entry name" value="Zn_clus"/>
    <property type="match status" value="1"/>
</dbReference>
<feature type="coiled-coil region" evidence="2">
    <location>
        <begin position="77"/>
        <end position="104"/>
    </location>
</feature>
<dbReference type="InterPro" id="IPR053187">
    <property type="entry name" value="Notoamide_regulator"/>
</dbReference>
<dbReference type="EMBL" id="JH717914">
    <property type="protein sequence ID" value="EWZ29283.1"/>
    <property type="molecule type" value="Genomic_DNA"/>
</dbReference>
<evidence type="ECO:0000259" key="4">
    <source>
        <dbReference type="PROSITE" id="PS50048"/>
    </source>
</evidence>
<reference evidence="5" key="1">
    <citation type="submission" date="2011-06" db="EMBL/GenBank/DDBJ databases">
        <title>The Genome Sequence of Fusarium oxysporum Fo47.</title>
        <authorList>
            <consortium name="The Broad Institute Genome Sequencing Platform"/>
            <person name="Ma L.-J."/>
            <person name="Gale L.R."/>
            <person name="Schwartz D.C."/>
            <person name="Zhou S."/>
            <person name="Corby-Kistler H."/>
            <person name="Young S.K."/>
            <person name="Zeng Q."/>
            <person name="Gargeya S."/>
            <person name="Fitzgerald M."/>
            <person name="Haas B."/>
            <person name="Abouelleil A."/>
            <person name="Alvarado L."/>
            <person name="Arachchi H.M."/>
            <person name="Berlin A."/>
            <person name="Brown A."/>
            <person name="Chapman S.B."/>
            <person name="Chen Z."/>
            <person name="Dunbar C."/>
            <person name="Freedman E."/>
            <person name="Gearin G."/>
            <person name="Gellesch M."/>
            <person name="Goldberg J."/>
            <person name="Griggs A."/>
            <person name="Gujja S."/>
            <person name="Heiman D."/>
            <person name="Howarth C."/>
            <person name="Larson L."/>
            <person name="Lui A."/>
            <person name="MacDonald P.J.P."/>
            <person name="Mehta T."/>
            <person name="Montmayeur A."/>
            <person name="Murphy C."/>
            <person name="Neiman D."/>
            <person name="Pearson M."/>
            <person name="Priest M."/>
            <person name="Roberts A."/>
            <person name="Saif S."/>
            <person name="Shea T."/>
            <person name="Shenoy N."/>
            <person name="Sisk P."/>
            <person name="Stolte C."/>
            <person name="Sykes S."/>
            <person name="Wortman J."/>
            <person name="Nusbaum C."/>
            <person name="Birren B."/>
        </authorList>
    </citation>
    <scope>NUCLEOTIDE SEQUENCE [LARGE SCALE GENOMIC DNA]</scope>
    <source>
        <strain evidence="5">Fo47</strain>
    </source>
</reference>
<dbReference type="InterPro" id="IPR036864">
    <property type="entry name" value="Zn2-C6_fun-type_DNA-bd_sf"/>
</dbReference>
<dbReference type="VEuPathDB" id="FungiDB:FOZG_17149"/>
<keyword evidence="2" id="KW-0175">Coiled coil</keyword>
<dbReference type="AlphaFoldDB" id="W9JIP9"/>
<dbReference type="GO" id="GO:0008270">
    <property type="term" value="F:zinc ion binding"/>
    <property type="evidence" value="ECO:0007669"/>
    <property type="project" value="InterPro"/>
</dbReference>
<feature type="domain" description="Zn(2)-C6 fungal-type" evidence="4">
    <location>
        <begin position="45"/>
        <end position="75"/>
    </location>
</feature>
<protein>
    <recommendedName>
        <fullName evidence="4">Zn(2)-C6 fungal-type domain-containing protein</fullName>
    </recommendedName>
</protein>
<evidence type="ECO:0000256" key="1">
    <source>
        <dbReference type="ARBA" id="ARBA00023242"/>
    </source>
</evidence>
<reference evidence="5" key="2">
    <citation type="submission" date="2012-06" db="EMBL/GenBank/DDBJ databases">
        <title>Annotation of the Genome Sequence of Fusarium oxysporum Fo47.</title>
        <authorList>
            <consortium name="The Broad Institute Genomics Platform"/>
            <person name="Ma L.-J."/>
            <person name="Corby-Kistler H."/>
            <person name="Broz K."/>
            <person name="Gale L.R."/>
            <person name="Jonkers W."/>
            <person name="O'Donnell K."/>
            <person name="Ploetz R."/>
            <person name="Steinberg C."/>
            <person name="Schwartz D.C."/>
            <person name="VanEtten H."/>
            <person name="Zhou S."/>
            <person name="Young S.K."/>
            <person name="Zeng Q."/>
            <person name="Gargeya S."/>
            <person name="Fitzgerald M."/>
            <person name="Abouelleil A."/>
            <person name="Alvarado L."/>
            <person name="Chapman S.B."/>
            <person name="Gainer-Dewar J."/>
            <person name="Goldberg J."/>
            <person name="Griggs A."/>
            <person name="Gujja S."/>
            <person name="Hansen M."/>
            <person name="Howarth C."/>
            <person name="Imamovic A."/>
            <person name="Ireland A."/>
            <person name="Larimer J."/>
            <person name="McCowan C."/>
            <person name="Murphy C."/>
            <person name="Pearson M."/>
            <person name="Poon T.W."/>
            <person name="Priest M."/>
            <person name="Roberts A."/>
            <person name="Saif S."/>
            <person name="Shea T."/>
            <person name="Sykes S."/>
            <person name="Wortman J."/>
            <person name="Nusbaum C."/>
            <person name="Birren B."/>
        </authorList>
    </citation>
    <scope>NUCLEOTIDE SEQUENCE</scope>
    <source>
        <strain evidence="5">Fo47</strain>
    </source>
</reference>
<accession>W9JIP9</accession>
<feature type="compositionally biased region" description="Polar residues" evidence="3">
    <location>
        <begin position="10"/>
        <end position="21"/>
    </location>
</feature>
<dbReference type="PROSITE" id="PS00463">
    <property type="entry name" value="ZN2_CY6_FUNGAL_1"/>
    <property type="match status" value="1"/>
</dbReference>
<dbReference type="Gene3D" id="4.10.240.10">
    <property type="entry name" value="Zn(2)-C6 fungal-type DNA-binding domain"/>
    <property type="match status" value="1"/>
</dbReference>
<evidence type="ECO:0000313" key="5">
    <source>
        <dbReference type="EMBL" id="EWZ29283.1"/>
    </source>
</evidence>
<name>W9JIP9_FUSOX</name>
<dbReference type="InterPro" id="IPR001138">
    <property type="entry name" value="Zn2Cys6_DnaBD"/>
</dbReference>
<feature type="region of interest" description="Disordered" evidence="3">
    <location>
        <begin position="1"/>
        <end position="21"/>
    </location>
</feature>
<dbReference type="CDD" id="cd00067">
    <property type="entry name" value="GAL4"/>
    <property type="match status" value="1"/>
</dbReference>
<keyword evidence="1" id="KW-0539">Nucleus</keyword>
<dbReference type="PANTHER" id="PTHR47256:SF1">
    <property type="entry name" value="ZN(II)2CYS6 TRANSCRIPTION FACTOR (EUROFUNG)"/>
    <property type="match status" value="1"/>
</dbReference>
<dbReference type="SMART" id="SM00066">
    <property type="entry name" value="GAL4"/>
    <property type="match status" value="1"/>
</dbReference>
<sequence length="143" mass="16415">MSSRYRPLLPNTTPASSSTEDISYFQSQSSLSGLIKIPRAGTRTACESCRKKKMRCNGGRPMCKRCIETATNCVYRTNEEEKSISALKRRNSELMTELEQLRELYSMIRLRSTEEAQEIFNRIRTNSNPIEVLQMVKALELLL</sequence>
<dbReference type="PROSITE" id="PS50048">
    <property type="entry name" value="ZN2_CY6_FUNGAL_2"/>
    <property type="match status" value="1"/>
</dbReference>